<dbReference type="SMART" id="SM00530">
    <property type="entry name" value="HTH_XRE"/>
    <property type="match status" value="1"/>
</dbReference>
<dbReference type="InterPro" id="IPR010982">
    <property type="entry name" value="Lambda_DNA-bd_dom_sf"/>
</dbReference>
<evidence type="ECO:0000256" key="1">
    <source>
        <dbReference type="ARBA" id="ARBA00023125"/>
    </source>
</evidence>
<dbReference type="Gene3D" id="1.10.260.40">
    <property type="entry name" value="lambda repressor-like DNA-binding domains"/>
    <property type="match status" value="1"/>
</dbReference>
<dbReference type="PANTHER" id="PTHR46797">
    <property type="entry name" value="HTH-TYPE TRANSCRIPTIONAL REGULATOR"/>
    <property type="match status" value="1"/>
</dbReference>
<dbReference type="PROSITE" id="PS50943">
    <property type="entry name" value="HTH_CROC1"/>
    <property type="match status" value="1"/>
</dbReference>
<sequence>MKFGDRIKERRTAQKMTLEQLAQATDSSKSYIWELENKNPPRPSAEKLSAIAKALDVTVDYLFGRDEQTLEQAEDKAFYRSYSGLPPETRRQLREMAKILGTKKPE</sequence>
<name>A0A6I4TFN6_9SPHN</name>
<dbReference type="InterPro" id="IPR001387">
    <property type="entry name" value="Cro/C1-type_HTH"/>
</dbReference>
<dbReference type="GO" id="GO:0003677">
    <property type="term" value="F:DNA binding"/>
    <property type="evidence" value="ECO:0007669"/>
    <property type="project" value="UniProtKB-KW"/>
</dbReference>
<dbReference type="GO" id="GO:0003700">
    <property type="term" value="F:DNA-binding transcription factor activity"/>
    <property type="evidence" value="ECO:0007669"/>
    <property type="project" value="TreeGrafter"/>
</dbReference>
<keyword evidence="1" id="KW-0238">DNA-binding</keyword>
<dbReference type="PANTHER" id="PTHR46797:SF1">
    <property type="entry name" value="METHYLPHOSPHONATE SYNTHASE"/>
    <property type="match status" value="1"/>
</dbReference>
<dbReference type="AlphaFoldDB" id="A0A6I4TFN6"/>
<dbReference type="GO" id="GO:0005829">
    <property type="term" value="C:cytosol"/>
    <property type="evidence" value="ECO:0007669"/>
    <property type="project" value="TreeGrafter"/>
</dbReference>
<dbReference type="EMBL" id="WTZA01000002">
    <property type="protein sequence ID" value="MXO75933.1"/>
    <property type="molecule type" value="Genomic_DNA"/>
</dbReference>
<proteinExistence type="predicted"/>
<dbReference type="Pfam" id="PF01381">
    <property type="entry name" value="HTH_3"/>
    <property type="match status" value="1"/>
</dbReference>
<organism evidence="3 4">
    <name type="scientific">Tsuneonella aeria</name>
    <dbReference type="NCBI Taxonomy" id="1837929"/>
    <lineage>
        <taxon>Bacteria</taxon>
        <taxon>Pseudomonadati</taxon>
        <taxon>Pseudomonadota</taxon>
        <taxon>Alphaproteobacteria</taxon>
        <taxon>Sphingomonadales</taxon>
        <taxon>Erythrobacteraceae</taxon>
        <taxon>Tsuneonella</taxon>
    </lineage>
</organism>
<protein>
    <submittedName>
        <fullName evidence="3">Helix-turn-helix domain-containing protein</fullName>
    </submittedName>
</protein>
<evidence type="ECO:0000313" key="3">
    <source>
        <dbReference type="EMBL" id="MXO75933.1"/>
    </source>
</evidence>
<evidence type="ECO:0000259" key="2">
    <source>
        <dbReference type="PROSITE" id="PS50943"/>
    </source>
</evidence>
<gene>
    <name evidence="3" type="ORF">GRI40_11975</name>
</gene>
<dbReference type="CDD" id="cd00093">
    <property type="entry name" value="HTH_XRE"/>
    <property type="match status" value="1"/>
</dbReference>
<feature type="domain" description="HTH cro/C1-type" evidence="2">
    <location>
        <begin position="7"/>
        <end position="62"/>
    </location>
</feature>
<dbReference type="OrthoDB" id="9813152at2"/>
<dbReference type="InterPro" id="IPR050807">
    <property type="entry name" value="TransReg_Diox_bact_type"/>
</dbReference>
<dbReference type="SUPFAM" id="SSF47413">
    <property type="entry name" value="lambda repressor-like DNA-binding domains"/>
    <property type="match status" value="1"/>
</dbReference>
<reference evidence="3 4" key="1">
    <citation type="submission" date="2019-12" db="EMBL/GenBank/DDBJ databases">
        <title>Genomic-based taxomic classification of the family Erythrobacteraceae.</title>
        <authorList>
            <person name="Xu L."/>
        </authorList>
    </citation>
    <scope>NUCLEOTIDE SEQUENCE [LARGE SCALE GENOMIC DNA]</scope>
    <source>
        <strain evidence="3 4">100921-2</strain>
    </source>
</reference>
<comment type="caution">
    <text evidence="3">The sequence shown here is derived from an EMBL/GenBank/DDBJ whole genome shotgun (WGS) entry which is preliminary data.</text>
</comment>
<keyword evidence="4" id="KW-1185">Reference proteome</keyword>
<dbReference type="Proteomes" id="UP000439522">
    <property type="component" value="Unassembled WGS sequence"/>
</dbReference>
<evidence type="ECO:0000313" key="4">
    <source>
        <dbReference type="Proteomes" id="UP000439522"/>
    </source>
</evidence>
<accession>A0A6I4TFN6</accession>